<keyword evidence="1" id="KW-0378">Hydrolase</keyword>
<comment type="caution">
    <text evidence="3">The sequence shown here is derived from an EMBL/GenBank/DDBJ whole genome shotgun (WGS) entry which is preliminary data.</text>
</comment>
<dbReference type="EMBL" id="NPHW01003851">
    <property type="protein sequence ID" value="OXV08864.1"/>
    <property type="molecule type" value="Genomic_DNA"/>
</dbReference>
<evidence type="ECO:0000313" key="3">
    <source>
        <dbReference type="EMBL" id="OXV08864.1"/>
    </source>
</evidence>
<sequence>MATATIPALKILMLHGYTQSSTLFRAKSAALAKFIKKTFPSYAVSICYPTAPHRLRMPDLPGYESQSLEKESGLDAPGEEEIEAFAWFRRRDESDPPEYLGLEDGLGALAKVLSEEGPFDGVIGFSQGAAMAAMIASLLEPNRADSFTHFTKVASESDGYEIIGGIPFPSSFDAPNLSHPPLKFAICYSGFRAPGPRYRAFYEHPPIRTPVLHILGSLDAVVVESRSRALIDACEGSSEQDGTVVWHPGGHFVPSQLRFLEVPALFIRECLEGVSCKSKDEEEKVEDMEVPF</sequence>
<dbReference type="Pfam" id="PF03959">
    <property type="entry name" value="FSH1"/>
    <property type="match status" value="1"/>
</dbReference>
<dbReference type="InterPro" id="IPR050593">
    <property type="entry name" value="LovG"/>
</dbReference>
<dbReference type="Gene3D" id="3.40.50.1820">
    <property type="entry name" value="alpha/beta hydrolase"/>
    <property type="match status" value="1"/>
</dbReference>
<accession>A0A232LXQ7</accession>
<dbReference type="Proteomes" id="UP000243515">
    <property type="component" value="Unassembled WGS sequence"/>
</dbReference>
<keyword evidence="4" id="KW-1185">Reference proteome</keyword>
<evidence type="ECO:0000313" key="4">
    <source>
        <dbReference type="Proteomes" id="UP000243515"/>
    </source>
</evidence>
<dbReference type="OrthoDB" id="2094269at2759"/>
<dbReference type="AlphaFoldDB" id="A0A232LXQ7"/>
<feature type="domain" description="Serine hydrolase" evidence="2">
    <location>
        <begin position="8"/>
        <end position="260"/>
    </location>
</feature>
<dbReference type="InterPro" id="IPR005645">
    <property type="entry name" value="FSH-like_dom"/>
</dbReference>
<protein>
    <recommendedName>
        <fullName evidence="2">Serine hydrolase domain-containing protein</fullName>
    </recommendedName>
</protein>
<dbReference type="GO" id="GO:0016787">
    <property type="term" value="F:hydrolase activity"/>
    <property type="evidence" value="ECO:0007669"/>
    <property type="project" value="UniProtKB-KW"/>
</dbReference>
<dbReference type="GO" id="GO:0005634">
    <property type="term" value="C:nucleus"/>
    <property type="evidence" value="ECO:0007669"/>
    <property type="project" value="TreeGrafter"/>
</dbReference>
<gene>
    <name evidence="3" type="ORF">Egran_03374</name>
</gene>
<dbReference type="InterPro" id="IPR029058">
    <property type="entry name" value="AB_hydrolase_fold"/>
</dbReference>
<dbReference type="GO" id="GO:0005737">
    <property type="term" value="C:cytoplasm"/>
    <property type="evidence" value="ECO:0007669"/>
    <property type="project" value="TreeGrafter"/>
</dbReference>
<evidence type="ECO:0000259" key="2">
    <source>
        <dbReference type="Pfam" id="PF03959"/>
    </source>
</evidence>
<evidence type="ECO:0000256" key="1">
    <source>
        <dbReference type="ARBA" id="ARBA00022801"/>
    </source>
</evidence>
<dbReference type="GO" id="GO:0019748">
    <property type="term" value="P:secondary metabolic process"/>
    <property type="evidence" value="ECO:0007669"/>
    <property type="project" value="TreeGrafter"/>
</dbReference>
<name>A0A232LXQ7_9EURO</name>
<dbReference type="SUPFAM" id="SSF53474">
    <property type="entry name" value="alpha/beta-Hydrolases"/>
    <property type="match status" value="1"/>
</dbReference>
<dbReference type="PANTHER" id="PTHR48070">
    <property type="entry name" value="ESTERASE OVCA2"/>
    <property type="match status" value="1"/>
</dbReference>
<organism evidence="3 4">
    <name type="scientific">Elaphomyces granulatus</name>
    <dbReference type="NCBI Taxonomy" id="519963"/>
    <lineage>
        <taxon>Eukaryota</taxon>
        <taxon>Fungi</taxon>
        <taxon>Dikarya</taxon>
        <taxon>Ascomycota</taxon>
        <taxon>Pezizomycotina</taxon>
        <taxon>Eurotiomycetes</taxon>
        <taxon>Eurotiomycetidae</taxon>
        <taxon>Eurotiales</taxon>
        <taxon>Elaphomycetaceae</taxon>
        <taxon>Elaphomyces</taxon>
    </lineage>
</organism>
<dbReference type="PANTHER" id="PTHR48070:SF6">
    <property type="entry name" value="ESTERASE OVCA2"/>
    <property type="match status" value="1"/>
</dbReference>
<reference evidence="3 4" key="1">
    <citation type="journal article" date="2015" name="Environ. Microbiol.">
        <title>Metagenome sequence of Elaphomyces granulatus from sporocarp tissue reveals Ascomycota ectomycorrhizal fingerprints of genome expansion and a Proteobacteria-rich microbiome.</title>
        <authorList>
            <person name="Quandt C.A."/>
            <person name="Kohler A."/>
            <person name="Hesse C.N."/>
            <person name="Sharpton T.J."/>
            <person name="Martin F."/>
            <person name="Spatafora J.W."/>
        </authorList>
    </citation>
    <scope>NUCLEOTIDE SEQUENCE [LARGE SCALE GENOMIC DNA]</scope>
    <source>
        <strain evidence="3 4">OSC145934</strain>
    </source>
</reference>
<proteinExistence type="predicted"/>